<protein>
    <submittedName>
        <fullName evidence="3">Esterase-like activity of phytase family protein</fullName>
    </submittedName>
</protein>
<dbReference type="InterPro" id="IPR027372">
    <property type="entry name" value="Phytase-like_dom"/>
</dbReference>
<feature type="domain" description="Phytase-like" evidence="2">
    <location>
        <begin position="62"/>
        <end position="302"/>
    </location>
</feature>
<dbReference type="InterPro" id="IPR014567">
    <property type="entry name" value="UCP031900"/>
</dbReference>
<name>A0ABS7J5H5_9SPHN</name>
<organism evidence="3 4">
    <name type="scientific">Qipengyuania polymorpha</name>
    <dbReference type="NCBI Taxonomy" id="2867234"/>
    <lineage>
        <taxon>Bacteria</taxon>
        <taxon>Pseudomonadati</taxon>
        <taxon>Pseudomonadota</taxon>
        <taxon>Alphaproteobacteria</taxon>
        <taxon>Sphingomonadales</taxon>
        <taxon>Erythrobacteraceae</taxon>
        <taxon>Qipengyuania</taxon>
    </lineage>
</organism>
<dbReference type="EMBL" id="JAIGNK010000003">
    <property type="protein sequence ID" value="MBX7458678.1"/>
    <property type="molecule type" value="Genomic_DNA"/>
</dbReference>
<proteinExistence type="predicted"/>
<sequence length="329" mass="36519">MKRKILACLIALGLAPGTFVRSEPAPPDYTSPVTVTELEVEEASSGPLTLEGAWLLESENDHFGGYSALIAWHEDEFLAANDAGRLMHLPRPDWRDAPPALGAFLNFARVDKMNVDIESLTFDPETGEVWAGLEWAQQIIRFSPRLQKRASINPPEMKDWGGNSGPEALARLQDGSFIVIEERALADGLHEALLFDGDPTDGMEPLRFTFEGREGYRPSDATVLPDGRLLVLLRGLRLGLPPRFTTMLVMAEPEKIEENTVLPSRVLARIDPAFPSENYEGLAVTDDGGGRLSLWLISDDNFASYQRTILLKLGWDVSGRRQARQKARR</sequence>
<dbReference type="PIRSF" id="PIRSF031900">
    <property type="entry name" value="UCP031900"/>
    <property type="match status" value="1"/>
</dbReference>
<gene>
    <name evidence="3" type="ORF">K3152_10520</name>
</gene>
<keyword evidence="1" id="KW-0732">Signal</keyword>
<comment type="caution">
    <text evidence="3">The sequence shown here is derived from an EMBL/GenBank/DDBJ whole genome shotgun (WGS) entry which is preliminary data.</text>
</comment>
<dbReference type="Proteomes" id="UP000783253">
    <property type="component" value="Unassembled WGS sequence"/>
</dbReference>
<dbReference type="RefSeq" id="WP_221574066.1">
    <property type="nucleotide sequence ID" value="NZ_JAIGNK010000003.1"/>
</dbReference>
<evidence type="ECO:0000313" key="4">
    <source>
        <dbReference type="Proteomes" id="UP000783253"/>
    </source>
</evidence>
<evidence type="ECO:0000256" key="1">
    <source>
        <dbReference type="SAM" id="SignalP"/>
    </source>
</evidence>
<feature type="signal peptide" evidence="1">
    <location>
        <begin position="1"/>
        <end position="21"/>
    </location>
</feature>
<accession>A0ABS7J5H5</accession>
<evidence type="ECO:0000313" key="3">
    <source>
        <dbReference type="EMBL" id="MBX7458678.1"/>
    </source>
</evidence>
<reference evidence="3 4" key="1">
    <citation type="submission" date="2021-08" db="EMBL/GenBank/DDBJ databases">
        <title>Comparative Genomics Analysis of the Genus Qipengyuania Reveals Extensive Genetic Diversity and Metabolic Versatility, Including the Description of Fifteen Novel Species.</title>
        <authorList>
            <person name="Liu Y."/>
        </authorList>
    </citation>
    <scope>NUCLEOTIDE SEQUENCE [LARGE SCALE GENOMIC DNA]</scope>
    <source>
        <strain evidence="3 4">1NDH17</strain>
    </source>
</reference>
<evidence type="ECO:0000259" key="2">
    <source>
        <dbReference type="Pfam" id="PF13449"/>
    </source>
</evidence>
<keyword evidence="4" id="KW-1185">Reference proteome</keyword>
<dbReference type="SUPFAM" id="SSF63829">
    <property type="entry name" value="Calcium-dependent phosphotriesterase"/>
    <property type="match status" value="1"/>
</dbReference>
<feature type="chain" id="PRO_5047058363" evidence="1">
    <location>
        <begin position="22"/>
        <end position="329"/>
    </location>
</feature>
<dbReference type="Pfam" id="PF13449">
    <property type="entry name" value="Phytase-like"/>
    <property type="match status" value="1"/>
</dbReference>